<gene>
    <name evidence="1" type="ORF">L1987_39071</name>
</gene>
<proteinExistence type="predicted"/>
<sequence length="107" mass="11335">MVVLVYPCTMFSSFILDCLYGLKVGPAHPSKQRQIRIKVTLAKGISDLQLINWYLYFKSGGGGDVVCGVVVVEEGGDVPVEVDGGDVAVVVDGDEWEVVDGDGGDDG</sequence>
<accession>A0ACB9HLP5</accession>
<dbReference type="Proteomes" id="UP001056120">
    <property type="component" value="Linkage Group LG12"/>
</dbReference>
<comment type="caution">
    <text evidence="1">The sequence shown here is derived from an EMBL/GenBank/DDBJ whole genome shotgun (WGS) entry which is preliminary data.</text>
</comment>
<name>A0ACB9HLP5_9ASTR</name>
<protein>
    <submittedName>
        <fullName evidence="1">Uncharacterized protein</fullName>
    </submittedName>
</protein>
<keyword evidence="2" id="KW-1185">Reference proteome</keyword>
<organism evidence="1 2">
    <name type="scientific">Smallanthus sonchifolius</name>
    <dbReference type="NCBI Taxonomy" id="185202"/>
    <lineage>
        <taxon>Eukaryota</taxon>
        <taxon>Viridiplantae</taxon>
        <taxon>Streptophyta</taxon>
        <taxon>Embryophyta</taxon>
        <taxon>Tracheophyta</taxon>
        <taxon>Spermatophyta</taxon>
        <taxon>Magnoliopsida</taxon>
        <taxon>eudicotyledons</taxon>
        <taxon>Gunneridae</taxon>
        <taxon>Pentapetalae</taxon>
        <taxon>asterids</taxon>
        <taxon>campanulids</taxon>
        <taxon>Asterales</taxon>
        <taxon>Asteraceae</taxon>
        <taxon>Asteroideae</taxon>
        <taxon>Heliantheae alliance</taxon>
        <taxon>Millerieae</taxon>
        <taxon>Smallanthus</taxon>
    </lineage>
</organism>
<evidence type="ECO:0000313" key="2">
    <source>
        <dbReference type="Proteomes" id="UP001056120"/>
    </source>
</evidence>
<dbReference type="EMBL" id="CM042029">
    <property type="protein sequence ID" value="KAI3796401.1"/>
    <property type="molecule type" value="Genomic_DNA"/>
</dbReference>
<reference evidence="2" key="1">
    <citation type="journal article" date="2022" name="Mol. Ecol. Resour.">
        <title>The genomes of chicory, endive, great burdock and yacon provide insights into Asteraceae palaeo-polyploidization history and plant inulin production.</title>
        <authorList>
            <person name="Fan W."/>
            <person name="Wang S."/>
            <person name="Wang H."/>
            <person name="Wang A."/>
            <person name="Jiang F."/>
            <person name="Liu H."/>
            <person name="Zhao H."/>
            <person name="Xu D."/>
            <person name="Zhang Y."/>
        </authorList>
    </citation>
    <scope>NUCLEOTIDE SEQUENCE [LARGE SCALE GENOMIC DNA]</scope>
    <source>
        <strain evidence="2">cv. Yunnan</strain>
    </source>
</reference>
<reference evidence="1 2" key="2">
    <citation type="journal article" date="2022" name="Mol. Ecol. Resour.">
        <title>The genomes of chicory, endive, great burdock and yacon provide insights into Asteraceae paleo-polyploidization history and plant inulin production.</title>
        <authorList>
            <person name="Fan W."/>
            <person name="Wang S."/>
            <person name="Wang H."/>
            <person name="Wang A."/>
            <person name="Jiang F."/>
            <person name="Liu H."/>
            <person name="Zhao H."/>
            <person name="Xu D."/>
            <person name="Zhang Y."/>
        </authorList>
    </citation>
    <scope>NUCLEOTIDE SEQUENCE [LARGE SCALE GENOMIC DNA]</scope>
    <source>
        <strain evidence="2">cv. Yunnan</strain>
        <tissue evidence="1">Leaves</tissue>
    </source>
</reference>
<evidence type="ECO:0000313" key="1">
    <source>
        <dbReference type="EMBL" id="KAI3796401.1"/>
    </source>
</evidence>